<dbReference type="Gene3D" id="1.20.58.2240">
    <property type="match status" value="1"/>
</dbReference>
<sequence>MTSFIGIDVGTGSARAGIFDARGNLLAAHSQAIATEKPKQDFVNQSSRDIWAAISTCVRKAMADAGLAASDIAGIGFDATCSLVVVDDKGGPVTVSPGGDDDWNIIVWMDHRAIGDADQINALKSPVLDYVGGVISPEMETPKLRWLKREMPQSFARAHAFFDLPDWLVHKATGDDIRSLCSTVCKWTYLGQNGLGGEGWDKAYFETAGISELAADNFRAIGNRFAAPGDKVGSLSDAAATDLGLAPGTAVAASLIDAYSGALGTMGVDLGEGALDDRLALIAGTSSCHITVSEKPAFVPGVWGPYFSVLLPGLWANEAGQSAAGALIDRMIDGHAAIHEAREMAKAEGISVFTLFDRRLEAMADGGETAVLTKSRHVQPDFHGNRSPLADPLRKGGITGLSLDRGLDDLALDYLATLQALAYGTRHIIAEMRANGVTVDTLVVSGGLAQNKLFLREHADATGCAIVVPDQREPVLVGSAMLGAVASGHYADLPAAMRAMSGPGSRISPRGAEIATYHDRKYHVFRRMQEDFVAYAELMAGTDH</sequence>
<keyword evidence="3 6" id="KW-0418">Kinase</keyword>
<accession>A0A7X0D310</accession>
<dbReference type="Pfam" id="PF02782">
    <property type="entry name" value="FGGY_C"/>
    <property type="match status" value="1"/>
</dbReference>
<reference evidence="6 7" key="1">
    <citation type="submission" date="2020-08" db="EMBL/GenBank/DDBJ databases">
        <title>Genomic Encyclopedia of Type Strains, Phase IV (KMG-IV): sequencing the most valuable type-strain genomes for metagenomic binning, comparative biology and taxonomic classification.</title>
        <authorList>
            <person name="Goeker M."/>
        </authorList>
    </citation>
    <scope>NUCLEOTIDE SEQUENCE [LARGE SCALE GENOMIC DNA]</scope>
    <source>
        <strain evidence="6 7">DSM 100734</strain>
    </source>
</reference>
<organism evidence="6 7">
    <name type="scientific">Rhizobium wenxiniae</name>
    <dbReference type="NCBI Taxonomy" id="1737357"/>
    <lineage>
        <taxon>Bacteria</taxon>
        <taxon>Pseudomonadati</taxon>
        <taxon>Pseudomonadota</taxon>
        <taxon>Alphaproteobacteria</taxon>
        <taxon>Hyphomicrobiales</taxon>
        <taxon>Rhizobiaceae</taxon>
        <taxon>Rhizobium/Agrobacterium group</taxon>
        <taxon>Rhizobium</taxon>
    </lineage>
</organism>
<evidence type="ECO:0000313" key="7">
    <source>
        <dbReference type="Proteomes" id="UP000547879"/>
    </source>
</evidence>
<dbReference type="InterPro" id="IPR006003">
    <property type="entry name" value="FGGY_RbtK-like"/>
</dbReference>
<dbReference type="Gene3D" id="3.30.420.40">
    <property type="match status" value="1"/>
</dbReference>
<dbReference type="NCBIfam" id="TIGR01315">
    <property type="entry name" value="5C_CHO_kinase"/>
    <property type="match status" value="1"/>
</dbReference>
<feature type="domain" description="Carbohydrate kinase FGGY N-terminal" evidence="4">
    <location>
        <begin position="5"/>
        <end position="264"/>
    </location>
</feature>
<name>A0A7X0D310_9HYPH</name>
<dbReference type="Pfam" id="PF00370">
    <property type="entry name" value="FGGY_N"/>
    <property type="match status" value="1"/>
</dbReference>
<dbReference type="GO" id="GO:0005737">
    <property type="term" value="C:cytoplasm"/>
    <property type="evidence" value="ECO:0007669"/>
    <property type="project" value="TreeGrafter"/>
</dbReference>
<comment type="caution">
    <text evidence="6">The sequence shown here is derived from an EMBL/GenBank/DDBJ whole genome shotgun (WGS) entry which is preliminary data.</text>
</comment>
<dbReference type="PANTHER" id="PTHR43435">
    <property type="entry name" value="RIBULOKINASE"/>
    <property type="match status" value="1"/>
</dbReference>
<dbReference type="InterPro" id="IPR018485">
    <property type="entry name" value="FGGY_C"/>
</dbReference>
<dbReference type="GO" id="GO:0019150">
    <property type="term" value="F:D-ribulokinase activity"/>
    <property type="evidence" value="ECO:0007669"/>
    <property type="project" value="TreeGrafter"/>
</dbReference>
<dbReference type="PIRSF" id="PIRSF000538">
    <property type="entry name" value="GlpK"/>
    <property type="match status" value="1"/>
</dbReference>
<dbReference type="SUPFAM" id="SSF53067">
    <property type="entry name" value="Actin-like ATPase domain"/>
    <property type="match status" value="2"/>
</dbReference>
<protein>
    <submittedName>
        <fullName evidence="6">FGGY-family pentulose kinase</fullName>
    </submittedName>
</protein>
<dbReference type="PANTHER" id="PTHR43435:SF4">
    <property type="entry name" value="FGGY CARBOHYDRATE KINASE DOMAIN-CONTAINING PROTEIN"/>
    <property type="match status" value="1"/>
</dbReference>
<dbReference type="CDD" id="cd07782">
    <property type="entry name" value="ASKHA_NBD_FGGY_D-RBK"/>
    <property type="match status" value="1"/>
</dbReference>
<dbReference type="InterPro" id="IPR043129">
    <property type="entry name" value="ATPase_NBD"/>
</dbReference>
<dbReference type="GO" id="GO:0019321">
    <property type="term" value="P:pentose metabolic process"/>
    <property type="evidence" value="ECO:0007669"/>
    <property type="project" value="TreeGrafter"/>
</dbReference>
<evidence type="ECO:0000313" key="6">
    <source>
        <dbReference type="EMBL" id="MBB6166062.1"/>
    </source>
</evidence>
<feature type="domain" description="Carbohydrate kinase FGGY C-terminal" evidence="5">
    <location>
        <begin position="279"/>
        <end position="486"/>
    </location>
</feature>
<dbReference type="Proteomes" id="UP000547879">
    <property type="component" value="Unassembled WGS sequence"/>
</dbReference>
<evidence type="ECO:0000259" key="4">
    <source>
        <dbReference type="Pfam" id="PF00370"/>
    </source>
</evidence>
<evidence type="ECO:0000256" key="1">
    <source>
        <dbReference type="ARBA" id="ARBA00009156"/>
    </source>
</evidence>
<evidence type="ECO:0000256" key="3">
    <source>
        <dbReference type="ARBA" id="ARBA00022777"/>
    </source>
</evidence>
<dbReference type="InterPro" id="IPR000577">
    <property type="entry name" value="Carb_kinase_FGGY"/>
</dbReference>
<dbReference type="InterPro" id="IPR018484">
    <property type="entry name" value="FGGY_N"/>
</dbReference>
<comment type="similarity">
    <text evidence="1">Belongs to the FGGY kinase family.</text>
</comment>
<dbReference type="EMBL" id="JACHEG010000014">
    <property type="protein sequence ID" value="MBB6166062.1"/>
    <property type="molecule type" value="Genomic_DNA"/>
</dbReference>
<dbReference type="AlphaFoldDB" id="A0A7X0D310"/>
<gene>
    <name evidence="6" type="ORF">HNQ72_005913</name>
</gene>
<evidence type="ECO:0000256" key="2">
    <source>
        <dbReference type="ARBA" id="ARBA00022679"/>
    </source>
</evidence>
<evidence type="ECO:0000259" key="5">
    <source>
        <dbReference type="Pfam" id="PF02782"/>
    </source>
</evidence>
<keyword evidence="7" id="KW-1185">Reference proteome</keyword>
<dbReference type="RefSeq" id="WP_183997868.1">
    <property type="nucleotide sequence ID" value="NZ_BMHW01000016.1"/>
</dbReference>
<proteinExistence type="inferred from homology"/>
<keyword evidence="2" id="KW-0808">Transferase</keyword>